<accession>A0A2S6GIS6</accession>
<evidence type="ECO:0008006" key="4">
    <source>
        <dbReference type="Google" id="ProtNLM"/>
    </source>
</evidence>
<evidence type="ECO:0000256" key="1">
    <source>
        <dbReference type="SAM" id="MobiDB-lite"/>
    </source>
</evidence>
<dbReference type="RefSeq" id="WP_104481484.1">
    <property type="nucleotide sequence ID" value="NZ_CP154825.1"/>
</dbReference>
<comment type="caution">
    <text evidence="2">The sequence shown here is derived from an EMBL/GenBank/DDBJ whole genome shotgun (WGS) entry which is preliminary data.</text>
</comment>
<sequence length="95" mass="10632">MRASDLLGRTVHDHDGRPLGRAVDLLTTPGPDGTPVITAVLVAPRHRSRFLGYERPGIQRPWTVNRLARVIHRGVREIPWTEVRWGPDDIEPAAS</sequence>
<dbReference type="Proteomes" id="UP000239203">
    <property type="component" value="Unassembled WGS sequence"/>
</dbReference>
<name>A0A2S6GIS6_9PSEU</name>
<reference evidence="2 3" key="1">
    <citation type="submission" date="2018-02" db="EMBL/GenBank/DDBJ databases">
        <title>Genomic Encyclopedia of Archaeal and Bacterial Type Strains, Phase II (KMG-II): from individual species to whole genera.</title>
        <authorList>
            <person name="Goeker M."/>
        </authorList>
    </citation>
    <scope>NUCLEOTIDE SEQUENCE [LARGE SCALE GENOMIC DNA]</scope>
    <source>
        <strain evidence="2 3">YU 961-1</strain>
    </source>
</reference>
<protein>
    <recommendedName>
        <fullName evidence="4">PRC-barrel domain protein</fullName>
    </recommendedName>
</protein>
<dbReference type="OrthoDB" id="3430164at2"/>
<keyword evidence="3" id="KW-1185">Reference proteome</keyword>
<proteinExistence type="predicted"/>
<dbReference type="AlphaFoldDB" id="A0A2S6GIS6"/>
<organism evidence="2 3">
    <name type="scientific">Actinokineospora auranticolor</name>
    <dbReference type="NCBI Taxonomy" id="155976"/>
    <lineage>
        <taxon>Bacteria</taxon>
        <taxon>Bacillati</taxon>
        <taxon>Actinomycetota</taxon>
        <taxon>Actinomycetes</taxon>
        <taxon>Pseudonocardiales</taxon>
        <taxon>Pseudonocardiaceae</taxon>
        <taxon>Actinokineospora</taxon>
    </lineage>
</organism>
<feature type="region of interest" description="Disordered" evidence="1">
    <location>
        <begin position="1"/>
        <end position="28"/>
    </location>
</feature>
<dbReference type="EMBL" id="PTIX01000016">
    <property type="protein sequence ID" value="PPK65056.1"/>
    <property type="molecule type" value="Genomic_DNA"/>
</dbReference>
<evidence type="ECO:0000313" key="2">
    <source>
        <dbReference type="EMBL" id="PPK65056.1"/>
    </source>
</evidence>
<evidence type="ECO:0000313" key="3">
    <source>
        <dbReference type="Proteomes" id="UP000239203"/>
    </source>
</evidence>
<gene>
    <name evidence="2" type="ORF">CLV40_11699</name>
</gene>